<evidence type="ECO:0000313" key="1">
    <source>
        <dbReference type="EMBL" id="CAF1369004.1"/>
    </source>
</evidence>
<evidence type="ECO:0000313" key="3">
    <source>
        <dbReference type="Proteomes" id="UP000663829"/>
    </source>
</evidence>
<name>A0A815IQH4_9BILA</name>
<dbReference type="AlphaFoldDB" id="A0A815IQH4"/>
<organism evidence="1 3">
    <name type="scientific">Didymodactylos carnosus</name>
    <dbReference type="NCBI Taxonomy" id="1234261"/>
    <lineage>
        <taxon>Eukaryota</taxon>
        <taxon>Metazoa</taxon>
        <taxon>Spiralia</taxon>
        <taxon>Gnathifera</taxon>
        <taxon>Rotifera</taxon>
        <taxon>Eurotatoria</taxon>
        <taxon>Bdelloidea</taxon>
        <taxon>Philodinida</taxon>
        <taxon>Philodinidae</taxon>
        <taxon>Didymodactylos</taxon>
    </lineage>
</organism>
<evidence type="ECO:0000313" key="2">
    <source>
        <dbReference type="EMBL" id="CAF4253717.1"/>
    </source>
</evidence>
<protein>
    <submittedName>
        <fullName evidence="1">Uncharacterized protein</fullName>
    </submittedName>
</protein>
<proteinExistence type="predicted"/>
<gene>
    <name evidence="1" type="ORF">GPM918_LOCUS31760</name>
    <name evidence="2" type="ORF">SRO942_LOCUS32412</name>
</gene>
<dbReference type="Proteomes" id="UP000681722">
    <property type="component" value="Unassembled WGS sequence"/>
</dbReference>
<dbReference type="Proteomes" id="UP000663829">
    <property type="component" value="Unassembled WGS sequence"/>
</dbReference>
<sequence length="147" mass="16635">MDGTLISNKHIVAISIDCVEGDRDCQSPKICSVKYVRLKKKDIPIKLKLGGDFMNAVYVFGLAGVQSNFPCIFCTQHKKEMQLRRHQHNSGFYRQLSNSSLLNRQLVHPHNLARPPVQFALPHAPRLLSIRPLIQRFVFCGAIANRG</sequence>
<comment type="caution">
    <text evidence="1">The sequence shown here is derived from an EMBL/GenBank/DDBJ whole genome shotgun (WGS) entry which is preliminary data.</text>
</comment>
<dbReference type="EMBL" id="CAJNOQ010015811">
    <property type="protein sequence ID" value="CAF1369004.1"/>
    <property type="molecule type" value="Genomic_DNA"/>
</dbReference>
<reference evidence="1" key="1">
    <citation type="submission" date="2021-02" db="EMBL/GenBank/DDBJ databases">
        <authorList>
            <person name="Nowell W R."/>
        </authorList>
    </citation>
    <scope>NUCLEOTIDE SEQUENCE</scope>
</reference>
<keyword evidence="3" id="KW-1185">Reference proteome</keyword>
<accession>A0A815IQH4</accession>
<dbReference type="OrthoDB" id="10037925at2759"/>
<dbReference type="EMBL" id="CAJOBC010074427">
    <property type="protein sequence ID" value="CAF4253717.1"/>
    <property type="molecule type" value="Genomic_DNA"/>
</dbReference>